<dbReference type="PANTHER" id="PTHR43767:SF1">
    <property type="entry name" value="NONRIBOSOMAL PEPTIDE SYNTHASE PES1 (EUROFUNG)-RELATED"/>
    <property type="match status" value="1"/>
</dbReference>
<feature type="domain" description="AMP-dependent synthetase/ligase" evidence="1">
    <location>
        <begin position="35"/>
        <end position="388"/>
    </location>
</feature>
<dbReference type="Gene3D" id="3.30.300.30">
    <property type="match status" value="1"/>
</dbReference>
<dbReference type="CDD" id="cd05934">
    <property type="entry name" value="FACL_DitJ_like"/>
    <property type="match status" value="1"/>
</dbReference>
<dbReference type="EMBL" id="LR699554">
    <property type="protein sequence ID" value="VVD33764.1"/>
    <property type="molecule type" value="Genomic_DNA"/>
</dbReference>
<dbReference type="InterPro" id="IPR042099">
    <property type="entry name" value="ANL_N_sf"/>
</dbReference>
<dbReference type="InterPro" id="IPR000873">
    <property type="entry name" value="AMP-dep_synth/lig_dom"/>
</dbReference>
<keyword evidence="3" id="KW-0436">Ligase</keyword>
<evidence type="ECO:0000313" key="3">
    <source>
        <dbReference type="EMBL" id="VVD33764.1"/>
    </source>
</evidence>
<dbReference type="EC" id="6.2.1.3" evidence="3"/>
<protein>
    <submittedName>
        <fullName evidence="3">Long-chain-fatty-acid--CoA ligase</fullName>
        <ecNumber evidence="3">6.2.1.3</ecNumber>
    </submittedName>
</protein>
<dbReference type="GO" id="GO:0004467">
    <property type="term" value="F:long-chain fatty acid-CoA ligase activity"/>
    <property type="evidence" value="ECO:0007669"/>
    <property type="project" value="UniProtKB-EC"/>
</dbReference>
<dbReference type="Pfam" id="PF13193">
    <property type="entry name" value="AMP-binding_C"/>
    <property type="match status" value="1"/>
</dbReference>
<keyword evidence="4" id="KW-1185">Reference proteome</keyword>
<dbReference type="Gene3D" id="3.40.50.12780">
    <property type="entry name" value="N-terminal domain of ligase-like"/>
    <property type="match status" value="1"/>
</dbReference>
<evidence type="ECO:0000259" key="1">
    <source>
        <dbReference type="Pfam" id="PF00501"/>
    </source>
</evidence>
<dbReference type="PANTHER" id="PTHR43767">
    <property type="entry name" value="LONG-CHAIN-FATTY-ACID--COA LIGASE"/>
    <property type="match status" value="1"/>
</dbReference>
<feature type="domain" description="AMP-binding enzyme C-terminal" evidence="2">
    <location>
        <begin position="449"/>
        <end position="522"/>
    </location>
</feature>
<dbReference type="InterPro" id="IPR050237">
    <property type="entry name" value="ATP-dep_AMP-bd_enzyme"/>
</dbReference>
<dbReference type="InterPro" id="IPR020845">
    <property type="entry name" value="AMP-binding_CS"/>
</dbReference>
<sequence length="551" mass="62373">MGQWDDKFERAERKWASWKMDEYAQPDRVIGRIIEDKARRQPYREVFQFRDRAITYEQLNLLVNRVANGLLALDIRPEDKVALMLSNRVEFLLAWFALNRIGAVCVPINIALKGEGLAYQIDQADCIALIAEDGFFTALGTIADRLPKLRHSIVVADNPTVRLDAWPGVENLRFDDLLARSEKAPDIVVDFRSLATISYTSGTTGLSKGVMMSHHYWYEIWSEAVRYARYTEDDVLYTGLPFFHTSAHGTTGPALLTGAKAVLVERFSASRMFDDCRRWECTSAKYIGGMVSILMKQQACPEDGDNPLRLMVGAAAPKHLWHAFEQRFNTRLLELYGMTESSSCIVNPFDARKPGSCGKAITGYDVQLVDDRDNPVPAGQVGELVVRPQRPHLGTTGYYKNPDATLELFRNLWIHTGDLATQDDEGYFFFVDRKKQALRRRGENISSFEVEAVISAHPAVVESCVVGVPSELGEDDVKAVIVLRPGHVVTEEELIDWCEPRLAYFAIPRFIAFRSALPKTPSERVEKYRLRNEGVTADCWDREQAGRVLRR</sequence>
<dbReference type="Proteomes" id="UP000325811">
    <property type="component" value="Chromosome II"/>
</dbReference>
<dbReference type="PROSITE" id="PS00455">
    <property type="entry name" value="AMP_BINDING"/>
    <property type="match status" value="1"/>
</dbReference>
<dbReference type="KEGG" id="pdio:PDMSB3_2480.1"/>
<proteinExistence type="predicted"/>
<reference evidence="3 4" key="1">
    <citation type="submission" date="2019-08" db="EMBL/GenBank/DDBJ databases">
        <authorList>
            <person name="Herpell B J."/>
        </authorList>
    </citation>
    <scope>NUCLEOTIDE SEQUENCE [LARGE SCALE GENOMIC DNA]</scope>
    <source>
        <strain evidence="4">Msb3</strain>
    </source>
</reference>
<evidence type="ECO:0000313" key="4">
    <source>
        <dbReference type="Proteomes" id="UP000325811"/>
    </source>
</evidence>
<accession>A0A5Q4YYC7</accession>
<dbReference type="Pfam" id="PF00501">
    <property type="entry name" value="AMP-binding"/>
    <property type="match status" value="1"/>
</dbReference>
<gene>
    <name evidence="3" type="ORF">PDMSB3_2480</name>
</gene>
<organism evidence="3 4">
    <name type="scientific">Paraburkholderia dioscoreae</name>
    <dbReference type="NCBI Taxonomy" id="2604047"/>
    <lineage>
        <taxon>Bacteria</taxon>
        <taxon>Pseudomonadati</taxon>
        <taxon>Pseudomonadota</taxon>
        <taxon>Betaproteobacteria</taxon>
        <taxon>Burkholderiales</taxon>
        <taxon>Burkholderiaceae</taxon>
        <taxon>Paraburkholderia</taxon>
    </lineage>
</organism>
<evidence type="ECO:0000259" key="2">
    <source>
        <dbReference type="Pfam" id="PF13193"/>
    </source>
</evidence>
<dbReference type="AlphaFoldDB" id="A0A5Q4YYC7"/>
<dbReference type="InterPro" id="IPR025110">
    <property type="entry name" value="AMP-bd_C"/>
</dbReference>
<dbReference type="SUPFAM" id="SSF56801">
    <property type="entry name" value="Acetyl-CoA synthetase-like"/>
    <property type="match status" value="1"/>
</dbReference>
<dbReference type="InterPro" id="IPR045851">
    <property type="entry name" value="AMP-bd_C_sf"/>
</dbReference>
<dbReference type="RefSeq" id="WP_165188973.1">
    <property type="nucleotide sequence ID" value="NZ_LR699554.1"/>
</dbReference>
<name>A0A5Q4YYC7_9BURK</name>